<evidence type="ECO:0000256" key="1">
    <source>
        <dbReference type="SAM" id="MobiDB-lite"/>
    </source>
</evidence>
<reference evidence="2 3" key="1">
    <citation type="journal article" date="2018" name="BMC Genomics">
        <title>Genomic evidence for intraspecific hybridization in a clonal and extremely halotolerant yeast.</title>
        <authorList>
            <person name="Gostincar C."/>
            <person name="Stajich J.E."/>
            <person name="Zupancic J."/>
            <person name="Zalar P."/>
            <person name="Gunde-Cimerman N."/>
        </authorList>
    </citation>
    <scope>NUCLEOTIDE SEQUENCE [LARGE SCALE GENOMIC DNA]</scope>
    <source>
        <strain evidence="2 3">EXF-120</strain>
    </source>
</reference>
<dbReference type="EMBL" id="QWIT01000111">
    <property type="protein sequence ID" value="RMZ31039.1"/>
    <property type="molecule type" value="Genomic_DNA"/>
</dbReference>
<accession>A0A3M7J016</accession>
<name>A0A3M7J016_HORWE</name>
<dbReference type="AlphaFoldDB" id="A0A3M7J016"/>
<sequence length="283" mass="31607">MSGNIPDKTELLMLKQPAFFFTVGVMVPDPNRTPRVTSGATGGRWIPPKAMGGNTRGTVLKFKHDGRRATIVPALPSTVREYKCYSVYHDHAYLWTVDYDATAEKVGDGRDTTAANGNGNCNDSSDEDDSDNESSGEDENEERPDWSTMSFSLGSSYTSFAGQRQQQQRLHCRRRDQFWALQLFTDIYTAQQENRNPQHGGLNGELPLLIALLAFTMPPQYLPTYLPQCIGHTWNVYPPNTLPRGCGWIDRRGLVVRVLYDPGTTSTADLRALETGSFGCIFR</sequence>
<dbReference type="VEuPathDB" id="FungiDB:BTJ68_09393"/>
<comment type="caution">
    <text evidence="2">The sequence shown here is derived from an EMBL/GenBank/DDBJ whole genome shotgun (WGS) entry which is preliminary data.</text>
</comment>
<dbReference type="Proteomes" id="UP000281677">
    <property type="component" value="Unassembled WGS sequence"/>
</dbReference>
<dbReference type="OrthoDB" id="5243686at2759"/>
<proteinExistence type="predicted"/>
<feature type="compositionally biased region" description="Acidic residues" evidence="1">
    <location>
        <begin position="124"/>
        <end position="142"/>
    </location>
</feature>
<gene>
    <name evidence="2" type="ORF">D0859_04831</name>
</gene>
<protein>
    <submittedName>
        <fullName evidence="2">Uncharacterized protein</fullName>
    </submittedName>
</protein>
<feature type="region of interest" description="Disordered" evidence="1">
    <location>
        <begin position="110"/>
        <end position="148"/>
    </location>
</feature>
<organism evidence="2 3">
    <name type="scientific">Hortaea werneckii</name>
    <name type="common">Black yeast</name>
    <name type="synonym">Cladosporium werneckii</name>
    <dbReference type="NCBI Taxonomy" id="91943"/>
    <lineage>
        <taxon>Eukaryota</taxon>
        <taxon>Fungi</taxon>
        <taxon>Dikarya</taxon>
        <taxon>Ascomycota</taxon>
        <taxon>Pezizomycotina</taxon>
        <taxon>Dothideomycetes</taxon>
        <taxon>Dothideomycetidae</taxon>
        <taxon>Mycosphaerellales</taxon>
        <taxon>Teratosphaeriaceae</taxon>
        <taxon>Hortaea</taxon>
    </lineage>
</organism>
<evidence type="ECO:0000313" key="3">
    <source>
        <dbReference type="Proteomes" id="UP000281677"/>
    </source>
</evidence>
<evidence type="ECO:0000313" key="2">
    <source>
        <dbReference type="EMBL" id="RMZ31039.1"/>
    </source>
</evidence>